<organism evidence="3">
    <name type="scientific">Salpingoeca rosetta (strain ATCC 50818 / BSB-021)</name>
    <dbReference type="NCBI Taxonomy" id="946362"/>
    <lineage>
        <taxon>Eukaryota</taxon>
        <taxon>Choanoflagellata</taxon>
        <taxon>Craspedida</taxon>
        <taxon>Salpingoecidae</taxon>
        <taxon>Salpingoeca</taxon>
    </lineage>
</organism>
<feature type="compositionally biased region" description="Basic residues" evidence="1">
    <location>
        <begin position="356"/>
        <end position="366"/>
    </location>
</feature>
<dbReference type="KEGG" id="sre:PTSG_06861"/>
<sequence length="514" mass="56989">MRLEGIGTCHDAAIIGGQQVVAATATGVFKCNGNNAPVAVKGLSGIKVLRVVTNEAGRLAICTARLVLLEDTSDGHSIWQPQDLETEDHVTDMAADGNALIFSHGRRVSLVTRFDPLKEYLVKIRRVFDAGGYGGYVGDLADFRTASMELKSYLNEMRQQQVNAISFLPPGSLHGPQGCISATTLKTIAILCTGLDQLHDRGITSTARALQEDPCESFFSLLVSGTTTAPTHKELAFRFPVVVKNALVRAAQGSPVFDFDKTRTERSYSGLEFVGRAQPTFRPLFQTRHNRDRTHVDDCDDLRQFMSSFLANLSCRRSSRVRATGKALLGQKPRIAFLTLRQDELPSDRPLQPTCKRPKTGSKGHTQRVASITFPKNAFVGVLRQASTQGGAQELWIAKMVEDVYGEPKDCAIQWLEQSNEKNGTHTLQKEVVRCPFGSCIADISRFVDVKRHGVINIDDTVYAVLKEEVGQLEQERDNDKLARARDGDDDDDNPYAKPYSTGSEERRRRHRRR</sequence>
<feature type="compositionally biased region" description="Basic and acidic residues" evidence="1">
    <location>
        <begin position="473"/>
        <end position="487"/>
    </location>
</feature>
<dbReference type="Proteomes" id="UP000007799">
    <property type="component" value="Unassembled WGS sequence"/>
</dbReference>
<protein>
    <submittedName>
        <fullName evidence="2">Uncharacterized protein</fullName>
    </submittedName>
</protein>
<dbReference type="EMBL" id="GL832971">
    <property type="protein sequence ID" value="EGD75210.1"/>
    <property type="molecule type" value="Genomic_DNA"/>
</dbReference>
<evidence type="ECO:0000256" key="1">
    <source>
        <dbReference type="SAM" id="MobiDB-lite"/>
    </source>
</evidence>
<gene>
    <name evidence="2" type="ORF">PTSG_06861</name>
</gene>
<dbReference type="GeneID" id="16072822"/>
<keyword evidence="3" id="KW-1185">Reference proteome</keyword>
<reference evidence="2" key="1">
    <citation type="submission" date="2009-08" db="EMBL/GenBank/DDBJ databases">
        <title>Annotation of Salpingoeca rosetta.</title>
        <authorList>
            <consortium name="The Broad Institute Genome Sequencing Platform"/>
            <person name="Russ C."/>
            <person name="Cuomo C."/>
            <person name="Burger G."/>
            <person name="Gray M.W."/>
            <person name="Holland P.W.H."/>
            <person name="King N."/>
            <person name="Lang F.B.F."/>
            <person name="Roger A.J."/>
            <person name="Ruiz-Trillo I."/>
            <person name="Young S.K."/>
            <person name="Zeng Q."/>
            <person name="Gargeya S."/>
            <person name="Alvarado L."/>
            <person name="Berlin A."/>
            <person name="Chapman S.B."/>
            <person name="Chen Z."/>
            <person name="Freedman E."/>
            <person name="Gellesch M."/>
            <person name="Goldberg J."/>
            <person name="Griggs A."/>
            <person name="Gujja S."/>
            <person name="Heilman E."/>
            <person name="Heiman D."/>
            <person name="Howarth C."/>
            <person name="Mehta T."/>
            <person name="Neiman D."/>
            <person name="Pearson M."/>
            <person name="Roberts A."/>
            <person name="Saif S."/>
            <person name="Shea T."/>
            <person name="Shenoy N."/>
            <person name="Sisk P."/>
            <person name="Stolte C."/>
            <person name="Sykes S."/>
            <person name="White J."/>
            <person name="Yandava C."/>
            <person name="Haas B."/>
            <person name="Nusbaum C."/>
            <person name="Birren B."/>
        </authorList>
    </citation>
    <scope>NUCLEOTIDE SEQUENCE [LARGE SCALE GENOMIC DNA]</scope>
    <source>
        <strain evidence="2">ATCC 50818</strain>
    </source>
</reference>
<feature type="region of interest" description="Disordered" evidence="1">
    <location>
        <begin position="473"/>
        <end position="514"/>
    </location>
</feature>
<dbReference type="InParanoid" id="F2UF10"/>
<proteinExistence type="predicted"/>
<evidence type="ECO:0000313" key="3">
    <source>
        <dbReference type="Proteomes" id="UP000007799"/>
    </source>
</evidence>
<name>F2UF10_SALR5</name>
<accession>F2UF10</accession>
<evidence type="ECO:0000313" key="2">
    <source>
        <dbReference type="EMBL" id="EGD75210.1"/>
    </source>
</evidence>
<dbReference type="RefSeq" id="XP_004992263.1">
    <property type="nucleotide sequence ID" value="XM_004992206.1"/>
</dbReference>
<dbReference type="AlphaFoldDB" id="F2UF10"/>
<feature type="region of interest" description="Disordered" evidence="1">
    <location>
        <begin position="348"/>
        <end position="367"/>
    </location>
</feature>